<reference evidence="2" key="1">
    <citation type="submission" date="2017-11" db="EMBL/GenBank/DDBJ databases">
        <title>Complete genome sequence of Moraxella osloensis NP7 isolated from human skin.</title>
        <authorList>
            <person name="Lee K."/>
            <person name="Lim J.Y."/>
            <person name="Hwang I."/>
        </authorList>
    </citation>
    <scope>NUCLEOTIDE SEQUENCE [LARGE SCALE GENOMIC DNA]</scope>
    <source>
        <strain evidence="2">NP7</strain>
    </source>
</reference>
<evidence type="ECO:0000313" key="2">
    <source>
        <dbReference type="Proteomes" id="UP000229340"/>
    </source>
</evidence>
<evidence type="ECO:0008006" key="3">
    <source>
        <dbReference type="Google" id="ProtNLM"/>
    </source>
</evidence>
<dbReference type="Proteomes" id="UP000229340">
    <property type="component" value="Chromosome"/>
</dbReference>
<dbReference type="STRING" id="34062.AXE82_03240"/>
<gene>
    <name evidence="1" type="ORF">NP7_07080</name>
</gene>
<evidence type="ECO:0000313" key="1">
    <source>
        <dbReference type="EMBL" id="ATR79037.1"/>
    </source>
</evidence>
<dbReference type="RefSeq" id="WP_100270266.1">
    <property type="nucleotide sequence ID" value="NZ_CP024443.1"/>
</dbReference>
<dbReference type="AlphaFoldDB" id="A0A2D2LVH7"/>
<proteinExistence type="predicted"/>
<organism evidence="1 2">
    <name type="scientific">Faucicola osloensis</name>
    <name type="common">Moraxella osloensis</name>
    <dbReference type="NCBI Taxonomy" id="34062"/>
    <lineage>
        <taxon>Bacteria</taxon>
        <taxon>Pseudomonadati</taxon>
        <taxon>Pseudomonadota</taxon>
        <taxon>Gammaproteobacteria</taxon>
        <taxon>Moraxellales</taxon>
        <taxon>Moraxellaceae</taxon>
        <taxon>Faucicola</taxon>
    </lineage>
</organism>
<name>A0A2D2LVH7_FAUOS</name>
<dbReference type="EMBL" id="CP024443">
    <property type="protein sequence ID" value="ATR79037.1"/>
    <property type="molecule type" value="Genomic_DNA"/>
</dbReference>
<sequence>MNQPLLRILLSSVLLTQLPACGFHLRGYDAPMSQHIPTTELIFNNTPEAYAVKNSLKKQLDQLSINTQDRVIDKNATTQSNTTLPASIEVKNIRLQNYQLRGILTEIRMVLSAEVSYRAIENGQPRTLTNTIQVQRSYQYDQGVVATDNPQAEQIKVWLYDNLAQRIADQYVALSLPKITKVPTATTP</sequence>
<dbReference type="Gene3D" id="3.30.160.150">
    <property type="entry name" value="Lipoprotein like domain"/>
    <property type="match status" value="1"/>
</dbReference>
<accession>A0A2D2LVH7</accession>
<protein>
    <recommendedName>
        <fullName evidence="3">LPS-assembly lipoprotein LptE</fullName>
    </recommendedName>
</protein>